<evidence type="ECO:0000313" key="1">
    <source>
        <dbReference type="EMBL" id="MBW4709238.1"/>
    </source>
</evidence>
<sequence>MIDAAGKRGGAPVGYLTELTGAEATSVLYLRLWGDGPGRQADVWADLTQALGPARGRAAMKSFEQLVGLCARHGRRPLMRHAIDCKCIGADEACFANFVAAATDGDREDALLIATLLVRADIAPMITSLACDFGLALKRMHLAEPRALAGATDLVPTVH</sequence>
<proteinExistence type="predicted"/>
<comment type="caution">
    <text evidence="1">The sequence shown here is derived from an EMBL/GenBank/DDBJ whole genome shotgun (WGS) entry which is preliminary data.</text>
</comment>
<protein>
    <submittedName>
        <fullName evidence="1">Uncharacterized protein</fullName>
    </submittedName>
</protein>
<reference evidence="1" key="1">
    <citation type="submission" date="2021-07" db="EMBL/GenBank/DDBJ databases">
        <title>Roseobacter insulae sp. nov., isolated from a tidal flat.</title>
        <authorList>
            <person name="Park S."/>
            <person name="Yoon J.-H."/>
        </authorList>
    </citation>
    <scope>NUCLEOTIDE SEQUENCE</scope>
    <source>
        <strain evidence="1">YSTF-M11</strain>
    </source>
</reference>
<dbReference type="AlphaFoldDB" id="A0A9X1FYG7"/>
<dbReference type="RefSeq" id="WP_219504545.1">
    <property type="nucleotide sequence ID" value="NZ_JAHXDN010000004.1"/>
</dbReference>
<gene>
    <name evidence="1" type="ORF">KX928_15715</name>
</gene>
<organism evidence="1 2">
    <name type="scientific">Roseobacter insulae</name>
    <dbReference type="NCBI Taxonomy" id="2859783"/>
    <lineage>
        <taxon>Bacteria</taxon>
        <taxon>Pseudomonadati</taxon>
        <taxon>Pseudomonadota</taxon>
        <taxon>Alphaproteobacteria</taxon>
        <taxon>Rhodobacterales</taxon>
        <taxon>Roseobacteraceae</taxon>
        <taxon>Roseobacter</taxon>
    </lineage>
</organism>
<accession>A0A9X1FYG7</accession>
<dbReference type="EMBL" id="JAHXDN010000004">
    <property type="protein sequence ID" value="MBW4709238.1"/>
    <property type="molecule type" value="Genomic_DNA"/>
</dbReference>
<evidence type="ECO:0000313" key="2">
    <source>
        <dbReference type="Proteomes" id="UP001138661"/>
    </source>
</evidence>
<dbReference type="Proteomes" id="UP001138661">
    <property type="component" value="Unassembled WGS sequence"/>
</dbReference>
<keyword evidence="2" id="KW-1185">Reference proteome</keyword>
<name>A0A9X1FYG7_9RHOB</name>